<keyword evidence="3" id="KW-0245">EGF-like domain</keyword>
<sequence>MPPFVCPQRSPEEHLQSAREQTYYAKFFKRWKRGMKDSVLCQLTRKTVKCHPLYRKIPHQPMSIKRTKSKSAHEIVLREREDDTVIGFTTRLSRHTYSITSDIIKGSPILYNEGNAYNGTVFTCPSPGLYLFYVSIISSTNNKGVWIYKNSQRITFAYTGHGSPDESGSVSAALRLNINDQTGSRDPIYWFTLSRSLKPEGTRRTHELSIRCFDKALIKLYCVGGECGVILEGKPHKCPVPCSQYQICAECIKAPWCGWCAFAGYIGEGICMQGGRDNPTGVGSCLENDIKQSEGYRPINLWTKKSKGAPIWAYTSCPPENECVNTHHDCDNESQDCTDTETSYNCTCKIGYLEDAVSGKCKPHCHKKCMNGTCIRPDRCQCNFGYVGDQCEKECKCNGNSNCPNELGLTDCLKCMNHTKPILNGTKPSDAVCVGCKNNTMGARCDRCQEGYFRVKKEGKTLVDACIKCQCNGHSDTCKNETGEGCQCLNNTETPACKSNSDPNDYKCWQKQCSKCKEYFIGDPTNGHHCYRQMTVDKEYCFDPDTQTNCNQNPGALLRGRTVFFAVQPRYLNVDIRITIDVTLGAADVYFSSSEKTFTVNVQNMGIHAVELDSEFTTPPPSLQSRFRSRRSIFNSTSNTSHPHITLEATNFHTYHTVQETGAILMFKNVRSRLVVTLPLDQHDLRTSKFYLIIYGQGNGRGGGTYGNLYFRQDQPHIDLFVFFSVFFSCFFLFLAMCVLLWKFKQAIDTQRSRQRQQKEMLHMASRPFAKVLVLIEPDSYVFSSTPVPRRRTKYSKVTSRNAHHLPTLTPVETNLPPLTIHKPIFIKAPVSPFDIVPIATEPTADNMVSLRTVVIQLPGDQSAPSKLCLGTGLTLQSSRTMNTGHQKSGARQRNGHHNC</sequence>
<dbReference type="EMBL" id="JH823219">
    <property type="protein sequence ID" value="EKC34732.1"/>
    <property type="molecule type" value="Genomic_DNA"/>
</dbReference>
<dbReference type="GO" id="GO:0005604">
    <property type="term" value="C:basement membrane"/>
    <property type="evidence" value="ECO:0007669"/>
    <property type="project" value="UniProtKB-ARBA"/>
</dbReference>
<dbReference type="GO" id="GO:0003756">
    <property type="term" value="F:protein disulfide isomerase activity"/>
    <property type="evidence" value="ECO:0007669"/>
    <property type="project" value="UniProtKB-EC"/>
</dbReference>
<dbReference type="AlphaFoldDB" id="K1QCV7"/>
<evidence type="ECO:0000256" key="3">
    <source>
        <dbReference type="ARBA" id="ARBA00022536"/>
    </source>
</evidence>
<keyword evidence="10" id="KW-0424">Laminin EGF-like domain</keyword>
<dbReference type="InterPro" id="IPR050751">
    <property type="entry name" value="ECM_structural_protein"/>
</dbReference>
<evidence type="ECO:0000256" key="2">
    <source>
        <dbReference type="ARBA" id="ARBA00012723"/>
    </source>
</evidence>
<dbReference type="Gene3D" id="2.10.25.10">
    <property type="entry name" value="Laminin"/>
    <property type="match status" value="2"/>
</dbReference>
<keyword evidence="4" id="KW-0732">Signal</keyword>
<dbReference type="EC" id="5.3.4.1" evidence="2"/>
<evidence type="ECO:0000256" key="8">
    <source>
        <dbReference type="ARBA" id="ARBA00023235"/>
    </source>
</evidence>
<dbReference type="InParanoid" id="K1QCV7"/>
<comment type="catalytic activity">
    <reaction evidence="1">
        <text>Catalyzes the rearrangement of -S-S- bonds in proteins.</text>
        <dbReference type="EC" id="5.3.4.1"/>
    </reaction>
</comment>
<evidence type="ECO:0000256" key="1">
    <source>
        <dbReference type="ARBA" id="ARBA00001182"/>
    </source>
</evidence>
<dbReference type="InterPro" id="IPR002049">
    <property type="entry name" value="LE_dom"/>
</dbReference>
<evidence type="ECO:0000256" key="4">
    <source>
        <dbReference type="ARBA" id="ARBA00022729"/>
    </source>
</evidence>
<dbReference type="HOGENOM" id="CLU_321898_0_0_1"/>
<feature type="compositionally biased region" description="Polar residues" evidence="11">
    <location>
        <begin position="879"/>
        <end position="888"/>
    </location>
</feature>
<evidence type="ECO:0000256" key="6">
    <source>
        <dbReference type="ARBA" id="ARBA00023157"/>
    </source>
</evidence>
<dbReference type="FunFam" id="2.10.25.10:FF:000188">
    <property type="entry name" value="Laminin subunit gamma 2"/>
    <property type="match status" value="1"/>
</dbReference>
<feature type="compositionally biased region" description="Basic residues" evidence="11">
    <location>
        <begin position="889"/>
        <end position="900"/>
    </location>
</feature>
<dbReference type="Pfam" id="PF00386">
    <property type="entry name" value="C1q"/>
    <property type="match status" value="1"/>
</dbReference>
<reference evidence="13" key="1">
    <citation type="journal article" date="2012" name="Nature">
        <title>The oyster genome reveals stress adaptation and complexity of shell formation.</title>
        <authorList>
            <person name="Zhang G."/>
            <person name="Fang X."/>
            <person name="Guo X."/>
            <person name="Li L."/>
            <person name="Luo R."/>
            <person name="Xu F."/>
            <person name="Yang P."/>
            <person name="Zhang L."/>
            <person name="Wang X."/>
            <person name="Qi H."/>
            <person name="Xiong Z."/>
            <person name="Que H."/>
            <person name="Xie Y."/>
            <person name="Holland P.W."/>
            <person name="Paps J."/>
            <person name="Zhu Y."/>
            <person name="Wu F."/>
            <person name="Chen Y."/>
            <person name="Wang J."/>
            <person name="Peng C."/>
            <person name="Meng J."/>
            <person name="Yang L."/>
            <person name="Liu J."/>
            <person name="Wen B."/>
            <person name="Zhang N."/>
            <person name="Huang Z."/>
            <person name="Zhu Q."/>
            <person name="Feng Y."/>
            <person name="Mount A."/>
            <person name="Hedgecock D."/>
            <person name="Xu Z."/>
            <person name="Liu Y."/>
            <person name="Domazet-Loso T."/>
            <person name="Du Y."/>
            <person name="Sun X."/>
            <person name="Zhang S."/>
            <person name="Liu B."/>
            <person name="Cheng P."/>
            <person name="Jiang X."/>
            <person name="Li J."/>
            <person name="Fan D."/>
            <person name="Wang W."/>
            <person name="Fu W."/>
            <person name="Wang T."/>
            <person name="Wang B."/>
            <person name="Zhang J."/>
            <person name="Peng Z."/>
            <person name="Li Y."/>
            <person name="Li N."/>
            <person name="Wang J."/>
            <person name="Chen M."/>
            <person name="He Y."/>
            <person name="Tan F."/>
            <person name="Song X."/>
            <person name="Zheng Q."/>
            <person name="Huang R."/>
            <person name="Yang H."/>
            <person name="Du X."/>
            <person name="Chen L."/>
            <person name="Yang M."/>
            <person name="Gaffney P.M."/>
            <person name="Wang S."/>
            <person name="Luo L."/>
            <person name="She Z."/>
            <person name="Ming Y."/>
            <person name="Huang W."/>
            <person name="Zhang S."/>
            <person name="Huang B."/>
            <person name="Zhang Y."/>
            <person name="Qu T."/>
            <person name="Ni P."/>
            <person name="Miao G."/>
            <person name="Wang J."/>
            <person name="Wang Q."/>
            <person name="Steinberg C.E."/>
            <person name="Wang H."/>
            <person name="Li N."/>
            <person name="Qian L."/>
            <person name="Zhang G."/>
            <person name="Li Y."/>
            <person name="Yang H."/>
            <person name="Liu X."/>
            <person name="Wang J."/>
            <person name="Yin Y."/>
            <person name="Wang J."/>
        </authorList>
    </citation>
    <scope>NUCLEOTIDE SEQUENCE [LARGE SCALE GENOMIC DNA]</scope>
    <source>
        <strain evidence="13">05x7-T-G4-1.051#20</strain>
    </source>
</reference>
<dbReference type="PANTHER" id="PTHR24034:SF89">
    <property type="entry name" value="COMPLEMENT COMPONENT C1Q RECEPTOR"/>
    <property type="match status" value="1"/>
</dbReference>
<evidence type="ECO:0000256" key="10">
    <source>
        <dbReference type="ARBA" id="ARBA00023292"/>
    </source>
</evidence>
<evidence type="ECO:0000256" key="7">
    <source>
        <dbReference type="ARBA" id="ARBA00023180"/>
    </source>
</evidence>
<dbReference type="PANTHER" id="PTHR24034">
    <property type="entry name" value="EGF-LIKE DOMAIN-CONTAINING PROTEIN"/>
    <property type="match status" value="1"/>
</dbReference>
<evidence type="ECO:0000256" key="9">
    <source>
        <dbReference type="ARBA" id="ARBA00023284"/>
    </source>
</evidence>
<keyword evidence="12" id="KW-0812">Transmembrane</keyword>
<dbReference type="InterPro" id="IPR008983">
    <property type="entry name" value="Tumour_necrosis_fac-like_dom"/>
</dbReference>
<keyword evidence="9" id="KW-0676">Redox-active center</keyword>
<evidence type="ECO:0000313" key="13">
    <source>
        <dbReference type="EMBL" id="EKC34732.1"/>
    </source>
</evidence>
<gene>
    <name evidence="13" type="ORF">CGI_10021714</name>
</gene>
<dbReference type="Gene3D" id="2.60.120.40">
    <property type="match status" value="1"/>
</dbReference>
<dbReference type="SUPFAM" id="SSF57184">
    <property type="entry name" value="Growth factor receptor domain"/>
    <property type="match status" value="1"/>
</dbReference>
<evidence type="ECO:0000256" key="11">
    <source>
        <dbReference type="SAM" id="MobiDB-lite"/>
    </source>
</evidence>
<proteinExistence type="predicted"/>
<dbReference type="SMART" id="SM00180">
    <property type="entry name" value="EGF_Lam"/>
    <property type="match status" value="1"/>
</dbReference>
<dbReference type="PROSITE" id="PS00022">
    <property type="entry name" value="EGF_1"/>
    <property type="match status" value="1"/>
</dbReference>
<dbReference type="InterPro" id="IPR009030">
    <property type="entry name" value="Growth_fac_rcpt_cys_sf"/>
</dbReference>
<keyword evidence="6" id="KW-1015">Disulfide bond</keyword>
<keyword evidence="7" id="KW-0325">Glycoprotein</keyword>
<organism evidence="13">
    <name type="scientific">Magallana gigas</name>
    <name type="common">Pacific oyster</name>
    <name type="synonym">Crassostrea gigas</name>
    <dbReference type="NCBI Taxonomy" id="29159"/>
    <lineage>
        <taxon>Eukaryota</taxon>
        <taxon>Metazoa</taxon>
        <taxon>Spiralia</taxon>
        <taxon>Lophotrochozoa</taxon>
        <taxon>Mollusca</taxon>
        <taxon>Bivalvia</taxon>
        <taxon>Autobranchia</taxon>
        <taxon>Pteriomorphia</taxon>
        <taxon>Ostreida</taxon>
        <taxon>Ostreoidea</taxon>
        <taxon>Ostreidae</taxon>
        <taxon>Magallana</taxon>
    </lineage>
</organism>
<accession>K1QCV7</accession>
<feature type="region of interest" description="Disordered" evidence="11">
    <location>
        <begin position="879"/>
        <end position="900"/>
    </location>
</feature>
<dbReference type="InterPro" id="IPR001073">
    <property type="entry name" value="C1q_dom"/>
</dbReference>
<protein>
    <recommendedName>
        <fullName evidence="2">protein disulfide-isomerase</fullName>
        <ecNumber evidence="2">5.3.4.1</ecNumber>
    </recommendedName>
</protein>
<dbReference type="PROSITE" id="PS01248">
    <property type="entry name" value="EGF_LAM_1"/>
    <property type="match status" value="1"/>
</dbReference>
<keyword evidence="8" id="KW-0413">Isomerase</keyword>
<dbReference type="InterPro" id="IPR000742">
    <property type="entry name" value="EGF"/>
</dbReference>
<keyword evidence="12" id="KW-1133">Transmembrane helix</keyword>
<dbReference type="SMART" id="SM00181">
    <property type="entry name" value="EGF"/>
    <property type="match status" value="4"/>
</dbReference>
<dbReference type="SUPFAM" id="SSF49842">
    <property type="entry name" value="TNF-like"/>
    <property type="match status" value="1"/>
</dbReference>
<feature type="transmembrane region" description="Helical" evidence="12">
    <location>
        <begin position="720"/>
        <end position="742"/>
    </location>
</feature>
<dbReference type="CDD" id="cd00055">
    <property type="entry name" value="EGF_Lam"/>
    <property type="match status" value="2"/>
</dbReference>
<name>K1QCV7_MAGGI</name>
<evidence type="ECO:0000256" key="12">
    <source>
        <dbReference type="SAM" id="Phobius"/>
    </source>
</evidence>
<evidence type="ECO:0000256" key="5">
    <source>
        <dbReference type="ARBA" id="ARBA00022737"/>
    </source>
</evidence>
<keyword evidence="5" id="KW-0677">Repeat</keyword>
<keyword evidence="12" id="KW-0472">Membrane</keyword>